<keyword evidence="4" id="KW-1185">Reference proteome</keyword>
<feature type="compositionally biased region" description="Basic and acidic residues" evidence="1">
    <location>
        <begin position="24"/>
        <end position="39"/>
    </location>
</feature>
<comment type="caution">
    <text evidence="3">The sequence shown here is derived from an EMBL/GenBank/DDBJ whole genome shotgun (WGS) entry which is preliminary data.</text>
</comment>
<dbReference type="RefSeq" id="WP_037287455.1">
    <property type="nucleotide sequence ID" value="NZ_JEOB01000002.1"/>
</dbReference>
<evidence type="ECO:0000313" key="3">
    <source>
        <dbReference type="EMBL" id="EXM39982.1"/>
    </source>
</evidence>
<organism evidence="3 4">
    <name type="scientific">Ruminococcus albus SY3</name>
    <dbReference type="NCBI Taxonomy" id="1341156"/>
    <lineage>
        <taxon>Bacteria</taxon>
        <taxon>Bacillati</taxon>
        <taxon>Bacillota</taxon>
        <taxon>Clostridia</taxon>
        <taxon>Eubacteriales</taxon>
        <taxon>Oscillospiraceae</taxon>
        <taxon>Ruminococcus</taxon>
    </lineage>
</organism>
<evidence type="ECO:0000256" key="1">
    <source>
        <dbReference type="SAM" id="MobiDB-lite"/>
    </source>
</evidence>
<dbReference type="PANTHER" id="PTHR40590:SF1">
    <property type="entry name" value="CYTOPLASMIC PROTEIN"/>
    <property type="match status" value="1"/>
</dbReference>
<proteinExistence type="predicted"/>
<dbReference type="EMBL" id="JEOB01000002">
    <property type="protein sequence ID" value="EXM39982.1"/>
    <property type="molecule type" value="Genomic_DNA"/>
</dbReference>
<protein>
    <submittedName>
        <fullName evidence="3">Polysaccharide biosynthesis protein GumN</fullName>
    </submittedName>
</protein>
<dbReference type="OrthoDB" id="357294at2"/>
<reference evidence="3 4" key="1">
    <citation type="submission" date="2013-06" db="EMBL/GenBank/DDBJ databases">
        <title>Rumen cellulosomics: divergent fiber-degrading strategies revealed by comparative genome-wide analysis of six Ruminococcal strains.</title>
        <authorList>
            <person name="Dassa B."/>
            <person name="Borovok I."/>
            <person name="Lamed R."/>
            <person name="Flint H."/>
            <person name="Yeoman C.J."/>
            <person name="White B."/>
            <person name="Bayer E.A."/>
        </authorList>
    </citation>
    <scope>NUCLEOTIDE SEQUENCE [LARGE SCALE GENOMIC DNA]</scope>
    <source>
        <strain evidence="3 4">SY3</strain>
    </source>
</reference>
<keyword evidence="2" id="KW-0732">Signal</keyword>
<dbReference type="AlphaFoldDB" id="A0A011V3H6"/>
<feature type="signal peptide" evidence="2">
    <location>
        <begin position="1"/>
        <end position="19"/>
    </location>
</feature>
<accession>A0A011V3H6</accession>
<feature type="chain" id="PRO_5039674194" evidence="2">
    <location>
        <begin position="20"/>
        <end position="366"/>
    </location>
</feature>
<sequence length="366" mass="40767">MKNKTLIAAIAFVMAFSCASCGKKEDDSSKADSKAKETPVDTVVTSDEDITETTPEETVETTDQETVENQFGTTADINDFIDTKEIDPPMWKVTDPESGNSMYLLGTIHVLPADVSDYPSDLMDIYNSCDSIAVEYDVTALQNDINAQMEYVKGMTYSDGTTVKDHISEDTYNKAKDYFTKIGAYNEMLDQYTAGYWINQLNTVMLLRLENLELSGTDAYFIGKAQEDGKEVINIEDISMQTEALTAYTDEYADYTIKDLIDDIDDIDGFAEDFGDLFDKWAKGDGEIASETEEDIAEIPEDLLDDHDAYNKALLENRNQYMADKASEYIKAGKNCLFMVGAAHYSGDNGVDNLLEKMGFTVEKIG</sequence>
<dbReference type="InterPro" id="IPR047111">
    <property type="entry name" value="YbaP-like"/>
</dbReference>
<dbReference type="CDD" id="cd14789">
    <property type="entry name" value="Tiki"/>
    <property type="match status" value="1"/>
</dbReference>
<evidence type="ECO:0000256" key="2">
    <source>
        <dbReference type="SAM" id="SignalP"/>
    </source>
</evidence>
<gene>
    <name evidence="3" type="ORF">RASY3_09900</name>
</gene>
<dbReference type="InterPro" id="IPR002816">
    <property type="entry name" value="TraB/PrgY/GumN_fam"/>
</dbReference>
<dbReference type="Pfam" id="PF01963">
    <property type="entry name" value="TraB_PrgY_gumN"/>
    <property type="match status" value="1"/>
</dbReference>
<name>A0A011V3H6_RUMAL</name>
<feature type="region of interest" description="Disordered" evidence="1">
    <location>
        <begin position="24"/>
        <end position="57"/>
    </location>
</feature>
<dbReference type="PANTHER" id="PTHR40590">
    <property type="entry name" value="CYTOPLASMIC PROTEIN-RELATED"/>
    <property type="match status" value="1"/>
</dbReference>
<dbReference type="PROSITE" id="PS51257">
    <property type="entry name" value="PROKAR_LIPOPROTEIN"/>
    <property type="match status" value="1"/>
</dbReference>
<evidence type="ECO:0000313" key="4">
    <source>
        <dbReference type="Proteomes" id="UP000021369"/>
    </source>
</evidence>
<dbReference type="Proteomes" id="UP000021369">
    <property type="component" value="Unassembled WGS sequence"/>
</dbReference>
<dbReference type="PATRIC" id="fig|1341156.4.peg.1281"/>
<feature type="compositionally biased region" description="Acidic residues" evidence="1">
    <location>
        <begin position="46"/>
        <end position="57"/>
    </location>
</feature>